<comment type="caution">
    <text evidence="3">The sequence shown here is derived from an EMBL/GenBank/DDBJ whole genome shotgun (WGS) entry which is preliminary data.</text>
</comment>
<accession>A0A921JZ52</accession>
<evidence type="ECO:0000256" key="1">
    <source>
        <dbReference type="SAM" id="MobiDB-lite"/>
    </source>
</evidence>
<evidence type="ECO:0000313" key="3">
    <source>
        <dbReference type="EMBL" id="HJE91548.1"/>
    </source>
</evidence>
<keyword evidence="2" id="KW-0812">Transmembrane</keyword>
<evidence type="ECO:0000313" key="4">
    <source>
        <dbReference type="Proteomes" id="UP000776650"/>
    </source>
</evidence>
<feature type="transmembrane region" description="Helical" evidence="2">
    <location>
        <begin position="74"/>
        <end position="94"/>
    </location>
</feature>
<reference evidence="3" key="2">
    <citation type="submission" date="2021-09" db="EMBL/GenBank/DDBJ databases">
        <authorList>
            <person name="Gilroy R."/>
        </authorList>
    </citation>
    <scope>NUCLEOTIDE SEQUENCE</scope>
    <source>
        <strain evidence="3">ChiGjej1B1-18357</strain>
    </source>
</reference>
<gene>
    <name evidence="3" type="ORF">K8V11_11145</name>
</gene>
<protein>
    <recommendedName>
        <fullName evidence="5">Lipoprotein LprD</fullName>
    </recommendedName>
</protein>
<keyword evidence="2" id="KW-1133">Transmembrane helix</keyword>
<proteinExistence type="predicted"/>
<dbReference type="EMBL" id="DYXM01000218">
    <property type="protein sequence ID" value="HJE91548.1"/>
    <property type="molecule type" value="Genomic_DNA"/>
</dbReference>
<feature type="compositionally biased region" description="Basic and acidic residues" evidence="1">
    <location>
        <begin position="118"/>
        <end position="129"/>
    </location>
</feature>
<name>A0A921JZ52_9ACTN</name>
<dbReference type="AlphaFoldDB" id="A0A921JZ52"/>
<dbReference type="RefSeq" id="WP_303914080.1">
    <property type="nucleotide sequence ID" value="NZ_DYXM01000218.1"/>
</dbReference>
<organism evidence="3 4">
    <name type="scientific">Dietzia timorensis</name>
    <dbReference type="NCBI Taxonomy" id="499555"/>
    <lineage>
        <taxon>Bacteria</taxon>
        <taxon>Bacillati</taxon>
        <taxon>Actinomycetota</taxon>
        <taxon>Actinomycetes</taxon>
        <taxon>Mycobacteriales</taxon>
        <taxon>Dietziaceae</taxon>
        <taxon>Dietzia</taxon>
    </lineage>
</organism>
<keyword evidence="2" id="KW-0472">Membrane</keyword>
<feature type="compositionally biased region" description="Basic and acidic residues" evidence="1">
    <location>
        <begin position="1"/>
        <end position="10"/>
    </location>
</feature>
<reference evidence="3" key="1">
    <citation type="journal article" date="2021" name="PeerJ">
        <title>Extensive microbial diversity within the chicken gut microbiome revealed by metagenomics and culture.</title>
        <authorList>
            <person name="Gilroy R."/>
            <person name="Ravi A."/>
            <person name="Getino M."/>
            <person name="Pursley I."/>
            <person name="Horton D.L."/>
            <person name="Alikhan N.F."/>
            <person name="Baker D."/>
            <person name="Gharbi K."/>
            <person name="Hall N."/>
            <person name="Watson M."/>
            <person name="Adriaenssens E.M."/>
            <person name="Foster-Nyarko E."/>
            <person name="Jarju S."/>
            <person name="Secka A."/>
            <person name="Antonio M."/>
            <person name="Oren A."/>
            <person name="Chaudhuri R.R."/>
            <person name="La Ragione R."/>
            <person name="Hildebrand F."/>
            <person name="Pallen M.J."/>
        </authorList>
    </citation>
    <scope>NUCLEOTIDE SEQUENCE</scope>
    <source>
        <strain evidence="3">ChiGjej1B1-18357</strain>
    </source>
</reference>
<evidence type="ECO:0000256" key="2">
    <source>
        <dbReference type="SAM" id="Phobius"/>
    </source>
</evidence>
<dbReference type="Proteomes" id="UP000776650">
    <property type="component" value="Unassembled WGS sequence"/>
</dbReference>
<sequence length="181" mass="20376">MSDVRSHQEPHSAAPNAVAGGGVHPLLLEKPPKSRKAPKHNRKALIALVVLGSIVCLAMGYWQLSRWSSSQGTFMNLGYAFEWPFFAAFLVFVYRRFVRLEDERENEERMGRSIHDKYRASAESGRRADGVQTEIPASFLPQRPSPRAEDIEDEVDPGLVEYNQYLSSLDTEPGNKEDSRG</sequence>
<feature type="transmembrane region" description="Helical" evidence="2">
    <location>
        <begin position="44"/>
        <end position="62"/>
    </location>
</feature>
<feature type="region of interest" description="Disordered" evidence="1">
    <location>
        <begin position="118"/>
        <end position="155"/>
    </location>
</feature>
<feature type="region of interest" description="Disordered" evidence="1">
    <location>
        <begin position="1"/>
        <end position="23"/>
    </location>
</feature>
<evidence type="ECO:0008006" key="5">
    <source>
        <dbReference type="Google" id="ProtNLM"/>
    </source>
</evidence>